<dbReference type="EMBL" id="JAFMYW010000006">
    <property type="protein sequence ID" value="MBO0950879.1"/>
    <property type="molecule type" value="Genomic_DNA"/>
</dbReference>
<proteinExistence type="predicted"/>
<sequence>MKVIAAGLNLRSAPVTDPDNIILVLPRGHEVETLNDVVNAGFREIQTIVNGVPKRGFVSDRFVREELSRLKERLVEEALNEWDRFGQGMGMEFNPPFFRRIGEYFQALGIHGIDGRNRDSFWSAAFISFITRQAGYNDFVFSESHARYILDAKRKRINNDQNAPFWLFKINEHRPQIGDMICQWRETPRTFDNLPDSFFPAHCDVIVEIVEGIAKAIGGNVGQSVNRTNFSLDDDGFIRKQKNVFAVMRNNR</sequence>
<gene>
    <name evidence="2" type="ORF">J2I46_19965</name>
</gene>
<evidence type="ECO:0000313" key="2">
    <source>
        <dbReference type="EMBL" id="MBO0950879.1"/>
    </source>
</evidence>
<feature type="domain" description="DUF2272" evidence="1">
    <location>
        <begin position="116"/>
        <end position="245"/>
    </location>
</feature>
<reference evidence="2 3" key="1">
    <citation type="submission" date="2021-03" db="EMBL/GenBank/DDBJ databases">
        <title>Fibrella sp. HMF5405 genome sequencing and assembly.</title>
        <authorList>
            <person name="Kang H."/>
            <person name="Kim H."/>
            <person name="Bae S."/>
            <person name="Joh K."/>
        </authorList>
    </citation>
    <scope>NUCLEOTIDE SEQUENCE [LARGE SCALE GENOMIC DNA]</scope>
    <source>
        <strain evidence="2 3">HMF5405</strain>
    </source>
</reference>
<dbReference type="Pfam" id="PF10030">
    <property type="entry name" value="DUF2272"/>
    <property type="match status" value="1"/>
</dbReference>
<evidence type="ECO:0000259" key="1">
    <source>
        <dbReference type="Pfam" id="PF10030"/>
    </source>
</evidence>
<dbReference type="Proteomes" id="UP000664628">
    <property type="component" value="Unassembled WGS sequence"/>
</dbReference>
<name>A0ABS3JNT3_9BACT</name>
<accession>A0ABS3JNT3</accession>
<evidence type="ECO:0000313" key="3">
    <source>
        <dbReference type="Proteomes" id="UP000664628"/>
    </source>
</evidence>
<keyword evidence="3" id="KW-1185">Reference proteome</keyword>
<organism evidence="2 3">
    <name type="scientific">Fibrella forsythiae</name>
    <dbReference type="NCBI Taxonomy" id="2817061"/>
    <lineage>
        <taxon>Bacteria</taxon>
        <taxon>Pseudomonadati</taxon>
        <taxon>Bacteroidota</taxon>
        <taxon>Cytophagia</taxon>
        <taxon>Cytophagales</taxon>
        <taxon>Spirosomataceae</taxon>
        <taxon>Fibrella</taxon>
    </lineage>
</organism>
<dbReference type="RefSeq" id="WP_207330821.1">
    <property type="nucleotide sequence ID" value="NZ_JAFMYW010000006.1"/>
</dbReference>
<comment type="caution">
    <text evidence="2">The sequence shown here is derived from an EMBL/GenBank/DDBJ whole genome shotgun (WGS) entry which is preliminary data.</text>
</comment>
<protein>
    <submittedName>
        <fullName evidence="2">DUF2272 domain-containing protein</fullName>
    </submittedName>
</protein>
<dbReference type="InterPro" id="IPR019262">
    <property type="entry name" value="DUF2272"/>
</dbReference>